<evidence type="ECO:0000313" key="1">
    <source>
        <dbReference type="EMBL" id="CAD1827592.1"/>
    </source>
</evidence>
<sequence length="130" mass="14022">MLAKPPAVQEITQRSIENIGKCSSNRFGKDSNLLQGEWSALLRMWYLQGVYVGRTNGILGFGRPLRCLVGTQAEHAGSGMVLSSAQNFRVMSPVNGSGSLQCNVSKHAVHIVNDVMDSVPGDLAAIITFF</sequence>
<dbReference type="EMBL" id="LR862146">
    <property type="protein sequence ID" value="CAD1827592.1"/>
    <property type="molecule type" value="Genomic_DNA"/>
</dbReference>
<protein>
    <submittedName>
        <fullName evidence="1">Uncharacterized protein</fullName>
    </submittedName>
</protein>
<gene>
    <name evidence="1" type="ORF">CB5_LOCUS10803</name>
</gene>
<name>A0A6V7P9T0_ANACO</name>
<reference evidence="1" key="1">
    <citation type="submission" date="2020-07" db="EMBL/GenBank/DDBJ databases">
        <authorList>
            <person name="Lin J."/>
        </authorList>
    </citation>
    <scope>NUCLEOTIDE SEQUENCE</scope>
</reference>
<organism evidence="1">
    <name type="scientific">Ananas comosus var. bracteatus</name>
    <name type="common">red pineapple</name>
    <dbReference type="NCBI Taxonomy" id="296719"/>
    <lineage>
        <taxon>Eukaryota</taxon>
        <taxon>Viridiplantae</taxon>
        <taxon>Streptophyta</taxon>
        <taxon>Embryophyta</taxon>
        <taxon>Tracheophyta</taxon>
        <taxon>Spermatophyta</taxon>
        <taxon>Magnoliopsida</taxon>
        <taxon>Liliopsida</taxon>
        <taxon>Poales</taxon>
        <taxon>Bromeliaceae</taxon>
        <taxon>Bromelioideae</taxon>
        <taxon>Ananas</taxon>
    </lineage>
</organism>
<dbReference type="AlphaFoldDB" id="A0A6V7P9T0"/>
<accession>A0A6V7P9T0</accession>
<proteinExistence type="predicted"/>